<dbReference type="SUPFAM" id="SSF57701">
    <property type="entry name" value="Zn2/Cys6 DNA-binding domain"/>
    <property type="match status" value="1"/>
</dbReference>
<dbReference type="Pfam" id="PF11951">
    <property type="entry name" value="Fungal_trans_2"/>
    <property type="match status" value="1"/>
</dbReference>
<dbReference type="AlphaFoldDB" id="A0A6G1IKI6"/>
<evidence type="ECO:0000313" key="6">
    <source>
        <dbReference type="Proteomes" id="UP000799291"/>
    </source>
</evidence>
<dbReference type="PROSITE" id="PS50048">
    <property type="entry name" value="ZN2_CY6_FUNGAL_2"/>
    <property type="match status" value="1"/>
</dbReference>
<dbReference type="InterPro" id="IPR001138">
    <property type="entry name" value="Zn2Cys6_DnaBD"/>
</dbReference>
<reference evidence="5" key="1">
    <citation type="journal article" date="2020" name="Stud. Mycol.">
        <title>101 Dothideomycetes genomes: a test case for predicting lifestyles and emergence of pathogens.</title>
        <authorList>
            <person name="Haridas S."/>
            <person name="Albert R."/>
            <person name="Binder M."/>
            <person name="Bloem J."/>
            <person name="Labutti K."/>
            <person name="Salamov A."/>
            <person name="Andreopoulos B."/>
            <person name="Baker S."/>
            <person name="Barry K."/>
            <person name="Bills G."/>
            <person name="Bluhm B."/>
            <person name="Cannon C."/>
            <person name="Castanera R."/>
            <person name="Culley D."/>
            <person name="Daum C."/>
            <person name="Ezra D."/>
            <person name="Gonzalez J."/>
            <person name="Henrissat B."/>
            <person name="Kuo A."/>
            <person name="Liang C."/>
            <person name="Lipzen A."/>
            <person name="Lutzoni F."/>
            <person name="Magnuson J."/>
            <person name="Mondo S."/>
            <person name="Nolan M."/>
            <person name="Ohm R."/>
            <person name="Pangilinan J."/>
            <person name="Park H.-J."/>
            <person name="Ramirez L."/>
            <person name="Alfaro M."/>
            <person name="Sun H."/>
            <person name="Tritt A."/>
            <person name="Yoshinaga Y."/>
            <person name="Zwiers L.-H."/>
            <person name="Turgeon B."/>
            <person name="Goodwin S."/>
            <person name="Spatafora J."/>
            <person name="Crous P."/>
            <person name="Grigoriev I."/>
        </authorList>
    </citation>
    <scope>NUCLEOTIDE SEQUENCE</scope>
    <source>
        <strain evidence="5">CBS 122367</strain>
    </source>
</reference>
<organism evidence="5 6">
    <name type="scientific">Lentithecium fluviatile CBS 122367</name>
    <dbReference type="NCBI Taxonomy" id="1168545"/>
    <lineage>
        <taxon>Eukaryota</taxon>
        <taxon>Fungi</taxon>
        <taxon>Dikarya</taxon>
        <taxon>Ascomycota</taxon>
        <taxon>Pezizomycotina</taxon>
        <taxon>Dothideomycetes</taxon>
        <taxon>Pleosporomycetidae</taxon>
        <taxon>Pleosporales</taxon>
        <taxon>Massarineae</taxon>
        <taxon>Lentitheciaceae</taxon>
        <taxon>Lentithecium</taxon>
    </lineage>
</organism>
<evidence type="ECO:0000256" key="3">
    <source>
        <dbReference type="SAM" id="MobiDB-lite"/>
    </source>
</evidence>
<dbReference type="InterPro" id="IPR036864">
    <property type="entry name" value="Zn2-C6_fun-type_DNA-bd_sf"/>
</dbReference>
<feature type="region of interest" description="Disordered" evidence="3">
    <location>
        <begin position="284"/>
        <end position="307"/>
    </location>
</feature>
<protein>
    <recommendedName>
        <fullName evidence="4">Zn(2)-C6 fungal-type domain-containing protein</fullName>
    </recommendedName>
</protein>
<dbReference type="EMBL" id="MU005611">
    <property type="protein sequence ID" value="KAF2678503.1"/>
    <property type="molecule type" value="Genomic_DNA"/>
</dbReference>
<evidence type="ECO:0000256" key="2">
    <source>
        <dbReference type="ARBA" id="ARBA00023242"/>
    </source>
</evidence>
<dbReference type="Gene3D" id="4.10.240.10">
    <property type="entry name" value="Zn(2)-C6 fungal-type DNA-binding domain"/>
    <property type="match status" value="1"/>
</dbReference>
<dbReference type="PANTHER" id="PTHR37534:SF20">
    <property type="entry name" value="PRO1A C6 ZINK-FINGER PROTEIN"/>
    <property type="match status" value="1"/>
</dbReference>
<dbReference type="GO" id="GO:0000981">
    <property type="term" value="F:DNA-binding transcription factor activity, RNA polymerase II-specific"/>
    <property type="evidence" value="ECO:0007669"/>
    <property type="project" value="InterPro"/>
</dbReference>
<dbReference type="CDD" id="cd00067">
    <property type="entry name" value="GAL4"/>
    <property type="match status" value="1"/>
</dbReference>
<gene>
    <name evidence="5" type="ORF">K458DRAFT_408767</name>
</gene>
<dbReference type="GO" id="GO:0005634">
    <property type="term" value="C:nucleus"/>
    <property type="evidence" value="ECO:0007669"/>
    <property type="project" value="UniProtKB-SubCell"/>
</dbReference>
<evidence type="ECO:0000256" key="1">
    <source>
        <dbReference type="ARBA" id="ARBA00004123"/>
    </source>
</evidence>
<sequence>MPSATQDVNARAAVGCASEMSLAHNVLIRGLNSPKLKKFTSNPDIMAENVKQHDAFLSDLNDFEHYIENSTSENYHWEEAKAKLDTFTPALMEHLRDEIETILSLKEYDSARLLAVWKVTEDAAKGDIRLPGMFDIILPMVLGCADKTFDGGENFPPFPFFVPYLIDYCLVISQLLISSFTRHPASSQIYSMAGKRDPDCCWTCRLRRKKCDKARPACGTCRALSITCHRNAGRPDWMDKGREQRRMAEVINGQIRRNAVHQKERDAGSVGVYGGLSFVVEPESAVDSHQPPHNAGHGNKSSLSMSESVARSSSLDPTIWQSVSPTDDLAAREHFETAFLAKYLDDVHPFLFPFYRPTMLETGRCWISSLLKSSDVARHAALSLTAYFLTVSLQEIYPGEHAPCKQEIWDRLSQQTDGYFVRIQEEVAQLQLHAGGATTLSRVRSMESILQALLFEVILGRSGTWSIHLTAALELFDEIRHHQTQDESEPTFLLLLNGLGKLAWYTPERNTYIWNTEQAGFRFFTALLIFLDVISSTATEQRPHLIDHYPLLLADVDQGQQPQEGIQLRLSGYIGCPNWVLIAIAETVTLAKWKKDAKLRGALSVMELAGRARCIEKSLEKGILSFERAGSDSIHAKTKWSHICYGRAPPPVSSTTATKIWAQAAQIYLSVVVSGWQPCSPSIRAGVRKTLALLQIVHSPSYLHTFTWPFVVAGCLAQPGGEQSQFMAILDAHKEMGMYGLMREAREILTKTWESQGTLDRDSWDFASCFRILRFPALLI</sequence>
<feature type="domain" description="Zn(2)-C6 fungal-type" evidence="4">
    <location>
        <begin position="200"/>
        <end position="228"/>
    </location>
</feature>
<dbReference type="PANTHER" id="PTHR37534">
    <property type="entry name" value="TRANSCRIPTIONAL ACTIVATOR PROTEIN UGA3"/>
    <property type="match status" value="1"/>
</dbReference>
<dbReference type="Pfam" id="PF00172">
    <property type="entry name" value="Zn_clus"/>
    <property type="match status" value="1"/>
</dbReference>
<evidence type="ECO:0000313" key="5">
    <source>
        <dbReference type="EMBL" id="KAF2678503.1"/>
    </source>
</evidence>
<name>A0A6G1IKI6_9PLEO</name>
<dbReference type="InterPro" id="IPR021858">
    <property type="entry name" value="Fun_TF"/>
</dbReference>
<keyword evidence="2" id="KW-0539">Nucleus</keyword>
<dbReference type="GO" id="GO:0008270">
    <property type="term" value="F:zinc ion binding"/>
    <property type="evidence" value="ECO:0007669"/>
    <property type="project" value="InterPro"/>
</dbReference>
<evidence type="ECO:0000259" key="4">
    <source>
        <dbReference type="PROSITE" id="PS50048"/>
    </source>
</evidence>
<accession>A0A6G1IKI6</accession>
<proteinExistence type="predicted"/>
<dbReference type="OrthoDB" id="5213892at2759"/>
<keyword evidence="6" id="KW-1185">Reference proteome</keyword>
<comment type="subcellular location">
    <subcellularLocation>
        <location evidence="1">Nucleus</location>
    </subcellularLocation>
</comment>
<dbReference type="SMART" id="SM00066">
    <property type="entry name" value="GAL4"/>
    <property type="match status" value="1"/>
</dbReference>
<dbReference type="Proteomes" id="UP000799291">
    <property type="component" value="Unassembled WGS sequence"/>
</dbReference>